<evidence type="ECO:0000256" key="14">
    <source>
        <dbReference type="SAM" id="Coils"/>
    </source>
</evidence>
<dbReference type="SUPFAM" id="SSF47384">
    <property type="entry name" value="Homodimeric domain of signal transducing histidine kinase"/>
    <property type="match status" value="1"/>
</dbReference>
<gene>
    <name evidence="17" type="ORF">ACCAA_10162</name>
</gene>
<dbReference type="GO" id="GO:0005886">
    <property type="term" value="C:plasma membrane"/>
    <property type="evidence" value="ECO:0007669"/>
    <property type="project" value="UniProtKB-SubCell"/>
</dbReference>
<evidence type="ECO:0000256" key="12">
    <source>
        <dbReference type="ARBA" id="ARBA00023012"/>
    </source>
</evidence>
<dbReference type="InterPro" id="IPR050398">
    <property type="entry name" value="HssS/ArlS-like"/>
</dbReference>
<dbReference type="PROSITE" id="PS50885">
    <property type="entry name" value="HAMP"/>
    <property type="match status" value="1"/>
</dbReference>
<keyword evidence="4" id="KW-1003">Cell membrane</keyword>
<dbReference type="STRING" id="1860102.ACCAA_10162"/>
<organism evidence="17 18">
    <name type="scientific">Candidatus Accumulibacter aalborgensis</name>
    <dbReference type="NCBI Taxonomy" id="1860102"/>
    <lineage>
        <taxon>Bacteria</taxon>
        <taxon>Pseudomonadati</taxon>
        <taxon>Pseudomonadota</taxon>
        <taxon>Betaproteobacteria</taxon>
        <taxon>Candidatus Accumulibacter</taxon>
    </lineage>
</organism>
<reference evidence="17 18" key="1">
    <citation type="submission" date="2016-06" db="EMBL/GenBank/DDBJ databases">
        <authorList>
            <person name="Kjaerup R.B."/>
            <person name="Dalgaard T.S."/>
            <person name="Juul-Madsen H.R."/>
        </authorList>
    </citation>
    <scope>NUCLEOTIDE SEQUENCE [LARGE SCALE GENOMIC DNA]</scope>
    <source>
        <strain evidence="17">3</strain>
    </source>
</reference>
<keyword evidence="10" id="KW-0067">ATP-binding</keyword>
<dbReference type="CDD" id="cd00082">
    <property type="entry name" value="HisKA"/>
    <property type="match status" value="1"/>
</dbReference>
<feature type="transmembrane region" description="Helical" evidence="15">
    <location>
        <begin position="44"/>
        <end position="64"/>
    </location>
</feature>
<comment type="catalytic activity">
    <reaction evidence="1">
        <text>ATP + protein L-histidine = ADP + protein N-phospho-L-histidine.</text>
        <dbReference type="EC" id="2.7.13.3"/>
    </reaction>
</comment>
<proteinExistence type="predicted"/>
<keyword evidence="7 15" id="KW-0812">Transmembrane</keyword>
<dbReference type="AlphaFoldDB" id="A0A1A8XDH4"/>
<accession>A0A1A8XDH4</accession>
<evidence type="ECO:0000256" key="13">
    <source>
        <dbReference type="ARBA" id="ARBA00023136"/>
    </source>
</evidence>
<dbReference type="Gene3D" id="6.10.340.10">
    <property type="match status" value="1"/>
</dbReference>
<keyword evidence="9" id="KW-0418">Kinase</keyword>
<evidence type="ECO:0000256" key="4">
    <source>
        <dbReference type="ARBA" id="ARBA00022475"/>
    </source>
</evidence>
<keyword evidence="13 15" id="KW-0472">Membrane</keyword>
<dbReference type="EC" id="2.7.13.3" evidence="3"/>
<dbReference type="GO" id="GO:0000155">
    <property type="term" value="F:phosphorelay sensor kinase activity"/>
    <property type="evidence" value="ECO:0007669"/>
    <property type="project" value="InterPro"/>
</dbReference>
<keyword evidence="5" id="KW-0597">Phosphoprotein</keyword>
<comment type="subcellular location">
    <subcellularLocation>
        <location evidence="2">Cell membrane</location>
        <topology evidence="2">Multi-pass membrane protein</topology>
    </subcellularLocation>
</comment>
<dbReference type="EMBL" id="FLQX01000001">
    <property type="protein sequence ID" value="SBT03250.1"/>
    <property type="molecule type" value="Genomic_DNA"/>
</dbReference>
<evidence type="ECO:0000313" key="18">
    <source>
        <dbReference type="Proteomes" id="UP000199169"/>
    </source>
</evidence>
<dbReference type="SMART" id="SM00388">
    <property type="entry name" value="HisKA"/>
    <property type="match status" value="1"/>
</dbReference>
<evidence type="ECO:0000256" key="7">
    <source>
        <dbReference type="ARBA" id="ARBA00022692"/>
    </source>
</evidence>
<dbReference type="InterPro" id="IPR036097">
    <property type="entry name" value="HisK_dim/P_sf"/>
</dbReference>
<dbReference type="Gene3D" id="1.10.287.130">
    <property type="match status" value="1"/>
</dbReference>
<protein>
    <recommendedName>
        <fullName evidence="3">histidine kinase</fullName>
        <ecNumber evidence="3">2.7.13.3</ecNumber>
    </recommendedName>
</protein>
<dbReference type="Pfam" id="PF00512">
    <property type="entry name" value="HisKA"/>
    <property type="match status" value="1"/>
</dbReference>
<evidence type="ECO:0000256" key="5">
    <source>
        <dbReference type="ARBA" id="ARBA00022553"/>
    </source>
</evidence>
<feature type="coiled-coil region" evidence="14">
    <location>
        <begin position="105"/>
        <end position="132"/>
    </location>
</feature>
<name>A0A1A8XDH4_9PROT</name>
<keyword evidence="18" id="KW-1185">Reference proteome</keyword>
<keyword evidence="6" id="KW-0808">Transferase</keyword>
<dbReference type="InterPro" id="IPR003660">
    <property type="entry name" value="HAMP_dom"/>
</dbReference>
<keyword evidence="11 15" id="KW-1133">Transmembrane helix</keyword>
<evidence type="ECO:0000313" key="17">
    <source>
        <dbReference type="EMBL" id="SBT03250.1"/>
    </source>
</evidence>
<dbReference type="SMART" id="SM00304">
    <property type="entry name" value="HAMP"/>
    <property type="match status" value="1"/>
</dbReference>
<dbReference type="PANTHER" id="PTHR45528">
    <property type="entry name" value="SENSOR HISTIDINE KINASE CPXA"/>
    <property type="match status" value="1"/>
</dbReference>
<dbReference type="InterPro" id="IPR003661">
    <property type="entry name" value="HisK_dim/P_dom"/>
</dbReference>
<evidence type="ECO:0000256" key="3">
    <source>
        <dbReference type="ARBA" id="ARBA00012438"/>
    </source>
</evidence>
<evidence type="ECO:0000256" key="8">
    <source>
        <dbReference type="ARBA" id="ARBA00022741"/>
    </source>
</evidence>
<feature type="domain" description="HAMP" evidence="16">
    <location>
        <begin position="61"/>
        <end position="117"/>
    </location>
</feature>
<evidence type="ECO:0000256" key="1">
    <source>
        <dbReference type="ARBA" id="ARBA00000085"/>
    </source>
</evidence>
<sequence length="376" mass="40917">MLRSLYGKLAIVLMLLFFAIGAAFIAATEQMLEGRRLLELAADLIIGAIAFSLLAALIVFNLLTRRLRLLAAQMDAFRARGLSQPTCGLSANPEGDEIDRLVMAFQEMSDRMAAQVRALEQSEEQRRELLANVSHDLRTPLASMQGYLEILLLKHGTLPAEEERSYLEIAAKHSDRLGKLVRDLFELTKLEAHDILLMPRTCWCASATPAAELRRRIWPRSSIATTASTAASSAARAMPVSAWRSPAGSSNCTAGTSPWTALPVSEPLFVSTCLPCGAPSTRPLDREGAFAPASDCVAIRLAGHGFSGPCFRLTAAPVTGHTLGGRVEFPVHDMDCSALKLSMRNFLATGWTVARFPWVTADSQGRSTPADYRDFK</sequence>
<dbReference type="GO" id="GO:0005524">
    <property type="term" value="F:ATP binding"/>
    <property type="evidence" value="ECO:0007669"/>
    <property type="project" value="UniProtKB-KW"/>
</dbReference>
<dbReference type="PANTHER" id="PTHR45528:SF1">
    <property type="entry name" value="SENSOR HISTIDINE KINASE CPXA"/>
    <property type="match status" value="1"/>
</dbReference>
<keyword evidence="14" id="KW-0175">Coiled coil</keyword>
<dbReference type="Proteomes" id="UP000199169">
    <property type="component" value="Unassembled WGS sequence"/>
</dbReference>
<evidence type="ECO:0000256" key="15">
    <source>
        <dbReference type="SAM" id="Phobius"/>
    </source>
</evidence>
<evidence type="ECO:0000256" key="11">
    <source>
        <dbReference type="ARBA" id="ARBA00022989"/>
    </source>
</evidence>
<evidence type="ECO:0000259" key="16">
    <source>
        <dbReference type="PROSITE" id="PS50885"/>
    </source>
</evidence>
<dbReference type="FunFam" id="1.10.287.130:FF:000001">
    <property type="entry name" value="Two-component sensor histidine kinase"/>
    <property type="match status" value="1"/>
</dbReference>
<evidence type="ECO:0000256" key="2">
    <source>
        <dbReference type="ARBA" id="ARBA00004651"/>
    </source>
</evidence>
<keyword evidence="12" id="KW-0902">Two-component regulatory system</keyword>
<evidence type="ECO:0000256" key="9">
    <source>
        <dbReference type="ARBA" id="ARBA00022777"/>
    </source>
</evidence>
<evidence type="ECO:0000256" key="6">
    <source>
        <dbReference type="ARBA" id="ARBA00022679"/>
    </source>
</evidence>
<evidence type="ECO:0000256" key="10">
    <source>
        <dbReference type="ARBA" id="ARBA00022840"/>
    </source>
</evidence>
<keyword evidence="8" id="KW-0547">Nucleotide-binding</keyword>
<dbReference type="Pfam" id="PF00672">
    <property type="entry name" value="HAMP"/>
    <property type="match status" value="1"/>
</dbReference>